<name>A0A3N1D6Y7_9ACTN</name>
<dbReference type="CDD" id="cd00093">
    <property type="entry name" value="HTH_XRE"/>
    <property type="match status" value="1"/>
</dbReference>
<protein>
    <submittedName>
        <fullName evidence="1">Helix-turn-helix protein</fullName>
    </submittedName>
</protein>
<dbReference type="RefSeq" id="WP_148086188.1">
    <property type="nucleotide sequence ID" value="NZ_RJKE01000001.1"/>
</dbReference>
<gene>
    <name evidence="1" type="ORF">EDD29_6981</name>
</gene>
<dbReference type="EMBL" id="RJKE01000001">
    <property type="protein sequence ID" value="ROO89292.1"/>
    <property type="molecule type" value="Genomic_DNA"/>
</dbReference>
<sequence>MRGSFKPVMARPEKPVTGDEPIARFARSLRAERERAGITYRAMSIRCHYGVTSLSQAASGSKLPIWPLAQAYLTACGVPKADLPRWHRQWEEADRCR</sequence>
<accession>A0A3N1D6Y7</accession>
<reference evidence="1 2" key="1">
    <citation type="submission" date="2018-11" db="EMBL/GenBank/DDBJ databases">
        <title>Sequencing the genomes of 1000 actinobacteria strains.</title>
        <authorList>
            <person name="Klenk H.-P."/>
        </authorList>
    </citation>
    <scope>NUCLEOTIDE SEQUENCE [LARGE SCALE GENOMIC DNA]</scope>
    <source>
        <strain evidence="1 2">DSM 44254</strain>
    </source>
</reference>
<comment type="caution">
    <text evidence="1">The sequence shown here is derived from an EMBL/GenBank/DDBJ whole genome shotgun (WGS) entry which is preliminary data.</text>
</comment>
<organism evidence="1 2">
    <name type="scientific">Actinocorallia herbida</name>
    <dbReference type="NCBI Taxonomy" id="58109"/>
    <lineage>
        <taxon>Bacteria</taxon>
        <taxon>Bacillati</taxon>
        <taxon>Actinomycetota</taxon>
        <taxon>Actinomycetes</taxon>
        <taxon>Streptosporangiales</taxon>
        <taxon>Thermomonosporaceae</taxon>
        <taxon>Actinocorallia</taxon>
    </lineage>
</organism>
<dbReference type="SUPFAM" id="SSF47413">
    <property type="entry name" value="lambda repressor-like DNA-binding domains"/>
    <property type="match status" value="1"/>
</dbReference>
<dbReference type="OrthoDB" id="2518538at2"/>
<evidence type="ECO:0000313" key="1">
    <source>
        <dbReference type="EMBL" id="ROO89292.1"/>
    </source>
</evidence>
<keyword evidence="2" id="KW-1185">Reference proteome</keyword>
<dbReference type="Proteomes" id="UP000272400">
    <property type="component" value="Unassembled WGS sequence"/>
</dbReference>
<proteinExistence type="predicted"/>
<dbReference type="InterPro" id="IPR010982">
    <property type="entry name" value="Lambda_DNA-bd_dom_sf"/>
</dbReference>
<dbReference type="GO" id="GO:0003677">
    <property type="term" value="F:DNA binding"/>
    <property type="evidence" value="ECO:0007669"/>
    <property type="project" value="InterPro"/>
</dbReference>
<dbReference type="AlphaFoldDB" id="A0A3N1D6Y7"/>
<evidence type="ECO:0000313" key="2">
    <source>
        <dbReference type="Proteomes" id="UP000272400"/>
    </source>
</evidence>
<dbReference type="Pfam" id="PF13560">
    <property type="entry name" value="HTH_31"/>
    <property type="match status" value="1"/>
</dbReference>
<dbReference type="InterPro" id="IPR001387">
    <property type="entry name" value="Cro/C1-type_HTH"/>
</dbReference>